<evidence type="ECO:0000313" key="2">
    <source>
        <dbReference type="EMBL" id="CAK9863548.1"/>
    </source>
</evidence>
<feature type="compositionally biased region" description="Low complexity" evidence="1">
    <location>
        <begin position="15"/>
        <end position="30"/>
    </location>
</feature>
<sequence>MASLPNIDHTKWLLQPNSQQQQQQEQRGVQSGRIFKSEGLGLPSDRMALKSAFHNGGGGGSSGLLIRSQGVDASIAAMCSRVTMRVATTKGAYIRRDCG</sequence>
<feature type="region of interest" description="Disordered" evidence="1">
    <location>
        <begin position="1"/>
        <end position="40"/>
    </location>
</feature>
<gene>
    <name evidence="2" type="ORF">CSSPJE1EN2_LOCUS6543</name>
</gene>
<organism evidence="2 3">
    <name type="scientific">Sphagnum jensenii</name>
    <dbReference type="NCBI Taxonomy" id="128206"/>
    <lineage>
        <taxon>Eukaryota</taxon>
        <taxon>Viridiplantae</taxon>
        <taxon>Streptophyta</taxon>
        <taxon>Embryophyta</taxon>
        <taxon>Bryophyta</taxon>
        <taxon>Sphagnophytina</taxon>
        <taxon>Sphagnopsida</taxon>
        <taxon>Sphagnales</taxon>
        <taxon>Sphagnaceae</taxon>
        <taxon>Sphagnum</taxon>
    </lineage>
</organism>
<accession>A0ABP1AM19</accession>
<dbReference type="Proteomes" id="UP001497522">
    <property type="component" value="Chromosome 13"/>
</dbReference>
<evidence type="ECO:0000256" key="1">
    <source>
        <dbReference type="SAM" id="MobiDB-lite"/>
    </source>
</evidence>
<evidence type="ECO:0000313" key="3">
    <source>
        <dbReference type="Proteomes" id="UP001497522"/>
    </source>
</evidence>
<dbReference type="EMBL" id="OZ023714">
    <property type="protein sequence ID" value="CAK9863548.1"/>
    <property type="molecule type" value="Genomic_DNA"/>
</dbReference>
<reference evidence="2" key="1">
    <citation type="submission" date="2024-03" db="EMBL/GenBank/DDBJ databases">
        <authorList>
            <consortium name="ELIXIR-Norway"/>
            <consortium name="Elixir Norway"/>
        </authorList>
    </citation>
    <scope>NUCLEOTIDE SEQUENCE</scope>
</reference>
<name>A0ABP1AM19_9BRYO</name>
<proteinExistence type="predicted"/>
<keyword evidence="3" id="KW-1185">Reference proteome</keyword>
<protein>
    <submittedName>
        <fullName evidence="2">Uncharacterized protein</fullName>
    </submittedName>
</protein>